<gene>
    <name evidence="2" type="ORF">S01H1_29152</name>
</gene>
<feature type="transmembrane region" description="Helical" evidence="1">
    <location>
        <begin position="106"/>
        <end position="126"/>
    </location>
</feature>
<keyword evidence="1" id="KW-1133">Transmembrane helix</keyword>
<reference evidence="2" key="1">
    <citation type="journal article" date="2014" name="Front. Microbiol.">
        <title>High frequency of phylogenetically diverse reductive dehalogenase-homologous genes in deep subseafloor sedimentary metagenomes.</title>
        <authorList>
            <person name="Kawai M."/>
            <person name="Futagami T."/>
            <person name="Toyoda A."/>
            <person name="Takaki Y."/>
            <person name="Nishi S."/>
            <person name="Hori S."/>
            <person name="Arai W."/>
            <person name="Tsubouchi T."/>
            <person name="Morono Y."/>
            <person name="Uchiyama I."/>
            <person name="Ito T."/>
            <person name="Fujiyama A."/>
            <person name="Inagaki F."/>
            <person name="Takami H."/>
        </authorList>
    </citation>
    <scope>NUCLEOTIDE SEQUENCE</scope>
    <source>
        <strain evidence="2">Expedition CK06-06</strain>
    </source>
</reference>
<keyword evidence="1" id="KW-0472">Membrane</keyword>
<sequence>MVGLGFALVGTVIEDFETQYPNVSVSENFSKYDYSKEINESMGGLKKEFDIIGDEDIGWFSKIAAGITAIPKAIIAVPVTIFQTMRYGISIFSSVGSDIFKIPEEIINFGVVALFIIIIFALVSFWHRSKA</sequence>
<proteinExistence type="predicted"/>
<evidence type="ECO:0000313" key="2">
    <source>
        <dbReference type="EMBL" id="GAF88084.1"/>
    </source>
</evidence>
<dbReference type="EMBL" id="BARS01017859">
    <property type="protein sequence ID" value="GAF88084.1"/>
    <property type="molecule type" value="Genomic_DNA"/>
</dbReference>
<organism evidence="2">
    <name type="scientific">marine sediment metagenome</name>
    <dbReference type="NCBI Taxonomy" id="412755"/>
    <lineage>
        <taxon>unclassified sequences</taxon>
        <taxon>metagenomes</taxon>
        <taxon>ecological metagenomes</taxon>
    </lineage>
</organism>
<comment type="caution">
    <text evidence="2">The sequence shown here is derived from an EMBL/GenBank/DDBJ whole genome shotgun (WGS) entry which is preliminary data.</text>
</comment>
<evidence type="ECO:0000256" key="1">
    <source>
        <dbReference type="SAM" id="Phobius"/>
    </source>
</evidence>
<keyword evidence="1" id="KW-0812">Transmembrane</keyword>
<protein>
    <submittedName>
        <fullName evidence="2">Uncharacterized protein</fullName>
    </submittedName>
</protein>
<dbReference type="AlphaFoldDB" id="X0T4E2"/>
<accession>X0T4E2</accession>
<name>X0T4E2_9ZZZZ</name>